<dbReference type="Proteomes" id="UP000659438">
    <property type="component" value="Unassembled WGS sequence"/>
</dbReference>
<gene>
    <name evidence="2" type="ORF">HU742_018205</name>
    <name evidence="1" type="ORF">HU742_07760</name>
</gene>
<dbReference type="EMBL" id="JABWQX010000002">
    <property type="protein sequence ID" value="MBC3395097.1"/>
    <property type="molecule type" value="Genomic_DNA"/>
</dbReference>
<evidence type="ECO:0000313" key="1">
    <source>
        <dbReference type="EMBL" id="MBC3395097.1"/>
    </source>
</evidence>
<name>A0A923FLP3_9PSED</name>
<evidence type="ECO:0000313" key="2">
    <source>
        <dbReference type="EMBL" id="MBV4553081.1"/>
    </source>
</evidence>
<keyword evidence="3" id="KW-1185">Reference proteome</keyword>
<reference evidence="1" key="2">
    <citation type="submission" date="2020-07" db="EMBL/GenBank/DDBJ databases">
        <authorList>
            <person name="Lood C."/>
            <person name="Girard L."/>
        </authorList>
    </citation>
    <scope>NUCLEOTIDE SEQUENCE</scope>
    <source>
        <strain evidence="1">SWRI102</strain>
    </source>
</reference>
<reference evidence="2" key="3">
    <citation type="submission" date="2021-06" db="EMBL/GenBank/DDBJ databases">
        <title>Updating the genus Pseudomonas: Description of 43 new species and partition of the Pseudomonas putida group.</title>
        <authorList>
            <person name="Girard L."/>
            <person name="Lood C."/>
            <person name="Vandamme P."/>
            <person name="Rokni-Zadeh H."/>
            <person name="Van Noort V."/>
            <person name="Hofte M."/>
            <person name="Lavigne R."/>
            <person name="De Mot R."/>
        </authorList>
    </citation>
    <scope>NUCLEOTIDE SEQUENCE</scope>
    <source>
        <strain evidence="2">SWRI102</strain>
    </source>
</reference>
<dbReference type="RefSeq" id="WP_186643050.1">
    <property type="nucleotide sequence ID" value="NZ_JABWQX020000001.1"/>
</dbReference>
<sequence>MMARSRNIKPGFFSNEHLAEVDFATRLLFIGMWTEADREGRLEDRPRRLKMALFPADNVDIDAMLYSLHELEFIDRYSVDGRNYIQVVNWAKHQNPHLKEAKSTIPEKPAVEPCPVKTGASTMQAPDKNSSFPADSLSLDSGFLIPDSLSLDLPIEDQKPLPVAEAPAAPTNIQVLKPKAPRQKTEAQIANTNTWDAYTIAYLDRYGVEPVRNAKVNAQVAQLVQRLGAEEAPQVAMFYVTINDSFFIRSSHELGLLVARAEGIRTQWLTGRQVNAVTARQMENTQANISAAQEASRSILEGGQANAFLRRNR</sequence>
<dbReference type="EMBL" id="JABWQX020000001">
    <property type="protein sequence ID" value="MBV4553081.1"/>
    <property type="molecule type" value="Genomic_DNA"/>
</dbReference>
<reference evidence="1 3" key="1">
    <citation type="journal article" date="2020" name="Microorganisms">
        <title>Reliable Identification of Environmental Pseudomonas Isolates Using the rpoD Gene.</title>
        <authorList>
            <consortium name="The Broad Institute Genome Sequencing Platform"/>
            <person name="Girard L."/>
            <person name="Lood C."/>
            <person name="Rokni-Zadeh H."/>
            <person name="van Noort V."/>
            <person name="Lavigne R."/>
            <person name="De Mot R."/>
        </authorList>
    </citation>
    <scope>NUCLEOTIDE SEQUENCE</scope>
    <source>
        <strain evidence="1 3">SWRI102</strain>
    </source>
</reference>
<accession>A0A923FLP3</accession>
<proteinExistence type="predicted"/>
<comment type="caution">
    <text evidence="1">The sequence shown here is derived from an EMBL/GenBank/DDBJ whole genome shotgun (WGS) entry which is preliminary data.</text>
</comment>
<organism evidence="1">
    <name type="scientific">Pseudomonas marvdashtae</name>
    <dbReference type="NCBI Taxonomy" id="2745500"/>
    <lineage>
        <taxon>Bacteria</taxon>
        <taxon>Pseudomonadati</taxon>
        <taxon>Pseudomonadota</taxon>
        <taxon>Gammaproteobacteria</taxon>
        <taxon>Pseudomonadales</taxon>
        <taxon>Pseudomonadaceae</taxon>
        <taxon>Pseudomonas</taxon>
    </lineage>
</organism>
<evidence type="ECO:0000313" key="3">
    <source>
        <dbReference type="Proteomes" id="UP000659438"/>
    </source>
</evidence>
<dbReference type="AlphaFoldDB" id="A0A923FLP3"/>
<protein>
    <submittedName>
        <fullName evidence="1">Uncharacterized protein</fullName>
    </submittedName>
</protein>